<proteinExistence type="predicted"/>
<gene>
    <name evidence="1" type="ORF">DBT54_08700</name>
</gene>
<evidence type="ECO:0000313" key="2">
    <source>
        <dbReference type="Proteomes" id="UP000251923"/>
    </source>
</evidence>
<comment type="caution">
    <text evidence="1">The sequence shown here is derived from an EMBL/GenBank/DDBJ whole genome shotgun (WGS) entry which is preliminary data.</text>
</comment>
<sequence>MELFEIIVIKCADSLVILNLLSYFVFTKLDQSFTDSNDIGFALIVIHIRLILTVLFYAILVFLLIKYVKSIDKLVKKQIKKEKDT</sequence>
<accession>A0A329PXH9</accession>
<dbReference type="EMBL" id="QMHM01000023">
    <property type="protein sequence ID" value="RAV77527.1"/>
    <property type="molecule type" value="Genomic_DNA"/>
</dbReference>
<dbReference type="AlphaFoldDB" id="A0A329PXH9"/>
<evidence type="ECO:0000313" key="1">
    <source>
        <dbReference type="EMBL" id="RAV77527.1"/>
    </source>
</evidence>
<reference evidence="1 2" key="1">
    <citation type="submission" date="2018-04" db="EMBL/GenBank/DDBJ databases">
        <title>Aerococcus urinae genomes.</title>
        <authorList>
            <person name="Hilt E."/>
            <person name="Gilbert N.M."/>
            <person name="Thomas-White K."/>
            <person name="Putonti C."/>
            <person name="Lewis A.L."/>
            <person name="Visck K.L."/>
            <person name="Wolfe A.J."/>
        </authorList>
    </citation>
    <scope>NUCLEOTIDE SEQUENCE [LARGE SCALE GENOMIC DNA]</scope>
    <source>
        <strain evidence="1 2">UMB7480</strain>
    </source>
</reference>
<protein>
    <submittedName>
        <fullName evidence="1">Uncharacterized protein</fullName>
    </submittedName>
</protein>
<dbReference type="Proteomes" id="UP000251923">
    <property type="component" value="Unassembled WGS sequence"/>
</dbReference>
<name>A0A329PXH9_9LACT</name>
<organism evidence="1 2">
    <name type="scientific">Aerococcus urinae</name>
    <dbReference type="NCBI Taxonomy" id="1376"/>
    <lineage>
        <taxon>Bacteria</taxon>
        <taxon>Bacillati</taxon>
        <taxon>Bacillota</taxon>
        <taxon>Bacilli</taxon>
        <taxon>Lactobacillales</taxon>
        <taxon>Aerococcaceae</taxon>
        <taxon>Aerococcus</taxon>
    </lineage>
</organism>